<evidence type="ECO:0000256" key="9">
    <source>
        <dbReference type="SAM" id="Coils"/>
    </source>
</evidence>
<evidence type="ECO:0000256" key="5">
    <source>
        <dbReference type="ARBA" id="ARBA00022692"/>
    </source>
</evidence>
<dbReference type="PROSITE" id="PS50885">
    <property type="entry name" value="HAMP"/>
    <property type="match status" value="1"/>
</dbReference>
<feature type="transmembrane region" description="Helical" evidence="10">
    <location>
        <begin position="7"/>
        <end position="29"/>
    </location>
</feature>
<evidence type="ECO:0000256" key="10">
    <source>
        <dbReference type="SAM" id="Phobius"/>
    </source>
</evidence>
<feature type="domain" description="HAMP" evidence="11">
    <location>
        <begin position="318"/>
        <end position="370"/>
    </location>
</feature>
<dbReference type="InterPro" id="IPR003594">
    <property type="entry name" value="HATPase_dom"/>
</dbReference>
<dbReference type="Pfam" id="PF02743">
    <property type="entry name" value="dCache_1"/>
    <property type="match status" value="1"/>
</dbReference>
<keyword evidence="6 12" id="KW-0418">Kinase</keyword>
<dbReference type="Pfam" id="PF06580">
    <property type="entry name" value="His_kinase"/>
    <property type="match status" value="1"/>
</dbReference>
<evidence type="ECO:0000256" key="3">
    <source>
        <dbReference type="ARBA" id="ARBA00022553"/>
    </source>
</evidence>
<dbReference type="SUPFAM" id="SSF158472">
    <property type="entry name" value="HAMP domain-like"/>
    <property type="match status" value="1"/>
</dbReference>
<dbReference type="PANTHER" id="PTHR34220">
    <property type="entry name" value="SENSOR HISTIDINE KINASE YPDA"/>
    <property type="match status" value="1"/>
</dbReference>
<gene>
    <name evidence="12" type="ORF">ACFFNY_21595</name>
</gene>
<dbReference type="SMART" id="SM00304">
    <property type="entry name" value="HAMP"/>
    <property type="match status" value="1"/>
</dbReference>
<keyword evidence="7 10" id="KW-1133">Transmembrane helix</keyword>
<keyword evidence="5 10" id="KW-0812">Transmembrane</keyword>
<keyword evidence="3" id="KW-0597">Phosphoprotein</keyword>
<keyword evidence="4 12" id="KW-0808">Transferase</keyword>
<keyword evidence="9" id="KW-0175">Coiled coil</keyword>
<accession>A0ABV5W0T7</accession>
<organism evidence="12 13">
    <name type="scientific">Paenibacillus hodogayensis</name>
    <dbReference type="NCBI Taxonomy" id="279208"/>
    <lineage>
        <taxon>Bacteria</taxon>
        <taxon>Bacillati</taxon>
        <taxon>Bacillota</taxon>
        <taxon>Bacilli</taxon>
        <taxon>Bacillales</taxon>
        <taxon>Paenibacillaceae</taxon>
        <taxon>Paenibacillus</taxon>
    </lineage>
</organism>
<name>A0ABV5W0T7_9BACL</name>
<evidence type="ECO:0000256" key="2">
    <source>
        <dbReference type="ARBA" id="ARBA00022475"/>
    </source>
</evidence>
<proteinExistence type="predicted"/>
<dbReference type="Gene3D" id="3.30.565.10">
    <property type="entry name" value="Histidine kinase-like ATPase, C-terminal domain"/>
    <property type="match status" value="1"/>
</dbReference>
<evidence type="ECO:0000313" key="12">
    <source>
        <dbReference type="EMBL" id="MFB9754171.1"/>
    </source>
</evidence>
<dbReference type="Proteomes" id="UP001589619">
    <property type="component" value="Unassembled WGS sequence"/>
</dbReference>
<dbReference type="InterPro" id="IPR010559">
    <property type="entry name" value="Sig_transdc_His_kin_internal"/>
</dbReference>
<dbReference type="CDD" id="cd06225">
    <property type="entry name" value="HAMP"/>
    <property type="match status" value="1"/>
</dbReference>
<dbReference type="SUPFAM" id="SSF55874">
    <property type="entry name" value="ATPase domain of HSP90 chaperone/DNA topoisomerase II/histidine kinase"/>
    <property type="match status" value="1"/>
</dbReference>
<dbReference type="EC" id="2.7.13.3" evidence="12"/>
<comment type="caution">
    <text evidence="12">The sequence shown here is derived from an EMBL/GenBank/DDBJ whole genome shotgun (WGS) entry which is preliminary data.</text>
</comment>
<dbReference type="GO" id="GO:0004673">
    <property type="term" value="F:protein histidine kinase activity"/>
    <property type="evidence" value="ECO:0007669"/>
    <property type="project" value="UniProtKB-EC"/>
</dbReference>
<dbReference type="InterPro" id="IPR036890">
    <property type="entry name" value="HATPase_C_sf"/>
</dbReference>
<comment type="subcellular location">
    <subcellularLocation>
        <location evidence="1">Cell membrane</location>
        <topology evidence="1">Multi-pass membrane protein</topology>
    </subcellularLocation>
</comment>
<evidence type="ECO:0000256" key="1">
    <source>
        <dbReference type="ARBA" id="ARBA00004651"/>
    </source>
</evidence>
<reference evidence="12 13" key="1">
    <citation type="submission" date="2024-09" db="EMBL/GenBank/DDBJ databases">
        <authorList>
            <person name="Sun Q."/>
            <person name="Mori K."/>
        </authorList>
    </citation>
    <scope>NUCLEOTIDE SEQUENCE [LARGE SCALE GENOMIC DNA]</scope>
    <source>
        <strain evidence="12 13">JCM 12520</strain>
    </source>
</reference>
<keyword evidence="8 10" id="KW-0472">Membrane</keyword>
<feature type="coiled-coil region" evidence="9">
    <location>
        <begin position="358"/>
        <end position="392"/>
    </location>
</feature>
<dbReference type="PANTHER" id="PTHR34220:SF7">
    <property type="entry name" value="SENSOR HISTIDINE KINASE YPDA"/>
    <property type="match status" value="1"/>
</dbReference>
<dbReference type="Gene3D" id="6.10.340.10">
    <property type="match status" value="1"/>
</dbReference>
<feature type="transmembrane region" description="Helical" evidence="10">
    <location>
        <begin position="297"/>
        <end position="316"/>
    </location>
</feature>
<sequence>MNLRFKVFAAFVAFIVVPLFVLGVITFSVSQHIIEKNFNEQSEFTLKAVGRNITYMLKEANYFSDVNLLQQDIQNSLTDKYELDLYEVTEYTRQLQRTFLAYPPVYSAALYNFRGAGYADGKIGYRIIPYAQLTAHPLYPEIRRLNGLSKWLGPYEYPELTGGGPLFTQIRIVNDKYSLDNKGILIQQLQFQELDKIFNFFGTGARKDIRFMIVGRDGVVMVDNKKELDGKPMAQQLERPIEPGSEYASSKMRFGGVESVVSVHHLELRDLGSMDWTLVSVTPWDVLSGTTVLVLKWVAAITVLCLICALLFNLLFVNRIIRFILRVVHSMKRVEIGDLGIRVQAGGRDETAVLARGFNSLVERIRTLLDEVKREQERKNKAELMLLQAQIKPHFIFNTLESINALAVQNEGRKVSQLVHRLGTMLRISFNQREEIPIELEIEHLRNYLHIQKYRFEDLFDYEIDVPETVRMYSILKLTLQPLVENSIQHGFGGLERRGVLRIRAVERDDAIAFYVEDNGIGIPHRTLAKFRYKGTDAGRDAPYRDDYAEAAAEGIWNQPASPEALSAESALPERIGLGLLNVADRIRIQYGTRYGMFICSTQGEGTVIQVVIPKYEAR</sequence>
<dbReference type="InterPro" id="IPR033479">
    <property type="entry name" value="dCache_1"/>
</dbReference>
<evidence type="ECO:0000256" key="4">
    <source>
        <dbReference type="ARBA" id="ARBA00022679"/>
    </source>
</evidence>
<keyword evidence="2" id="KW-1003">Cell membrane</keyword>
<evidence type="ECO:0000313" key="13">
    <source>
        <dbReference type="Proteomes" id="UP001589619"/>
    </source>
</evidence>
<dbReference type="Pfam" id="PF02518">
    <property type="entry name" value="HATPase_c"/>
    <property type="match status" value="1"/>
</dbReference>
<evidence type="ECO:0000259" key="11">
    <source>
        <dbReference type="PROSITE" id="PS50885"/>
    </source>
</evidence>
<protein>
    <submittedName>
        <fullName evidence="12">Sensor histidine kinase</fullName>
        <ecNumber evidence="12">2.7.13.3</ecNumber>
    </submittedName>
</protein>
<dbReference type="Pfam" id="PF00672">
    <property type="entry name" value="HAMP"/>
    <property type="match status" value="1"/>
</dbReference>
<dbReference type="EMBL" id="JBHMAG010000014">
    <property type="protein sequence ID" value="MFB9754171.1"/>
    <property type="molecule type" value="Genomic_DNA"/>
</dbReference>
<dbReference type="InterPro" id="IPR050640">
    <property type="entry name" value="Bact_2-comp_sensor_kinase"/>
</dbReference>
<evidence type="ECO:0000256" key="7">
    <source>
        <dbReference type="ARBA" id="ARBA00022989"/>
    </source>
</evidence>
<keyword evidence="13" id="KW-1185">Reference proteome</keyword>
<evidence type="ECO:0000256" key="8">
    <source>
        <dbReference type="ARBA" id="ARBA00023136"/>
    </source>
</evidence>
<dbReference type="InterPro" id="IPR003660">
    <property type="entry name" value="HAMP_dom"/>
</dbReference>
<evidence type="ECO:0000256" key="6">
    <source>
        <dbReference type="ARBA" id="ARBA00022777"/>
    </source>
</evidence>
<dbReference type="RefSeq" id="WP_344914208.1">
    <property type="nucleotide sequence ID" value="NZ_BAAAYO010000013.1"/>
</dbReference>